<evidence type="ECO:0000256" key="1">
    <source>
        <dbReference type="SAM" id="MobiDB-lite"/>
    </source>
</evidence>
<name>A0A8T0IKZ5_CERPU</name>
<accession>A0A8T0IKZ5</accession>
<gene>
    <name evidence="2" type="ORF">KC19_3G111200</name>
</gene>
<evidence type="ECO:0000313" key="2">
    <source>
        <dbReference type="EMBL" id="KAG0583123.1"/>
    </source>
</evidence>
<evidence type="ECO:0000313" key="3">
    <source>
        <dbReference type="Proteomes" id="UP000822688"/>
    </source>
</evidence>
<dbReference type="Proteomes" id="UP000822688">
    <property type="component" value="Chromosome 3"/>
</dbReference>
<organism evidence="2 3">
    <name type="scientific">Ceratodon purpureus</name>
    <name type="common">Fire moss</name>
    <name type="synonym">Dicranum purpureum</name>
    <dbReference type="NCBI Taxonomy" id="3225"/>
    <lineage>
        <taxon>Eukaryota</taxon>
        <taxon>Viridiplantae</taxon>
        <taxon>Streptophyta</taxon>
        <taxon>Embryophyta</taxon>
        <taxon>Bryophyta</taxon>
        <taxon>Bryophytina</taxon>
        <taxon>Bryopsida</taxon>
        <taxon>Dicranidae</taxon>
        <taxon>Pseudoditrichales</taxon>
        <taxon>Ditrichaceae</taxon>
        <taxon>Ceratodon</taxon>
    </lineage>
</organism>
<dbReference type="AlphaFoldDB" id="A0A8T0IKZ5"/>
<protein>
    <submittedName>
        <fullName evidence="2">Uncharacterized protein</fullName>
    </submittedName>
</protein>
<feature type="region of interest" description="Disordered" evidence="1">
    <location>
        <begin position="221"/>
        <end position="251"/>
    </location>
</feature>
<keyword evidence="3" id="KW-1185">Reference proteome</keyword>
<proteinExistence type="predicted"/>
<dbReference type="EMBL" id="CM026423">
    <property type="protein sequence ID" value="KAG0583123.1"/>
    <property type="molecule type" value="Genomic_DNA"/>
</dbReference>
<comment type="caution">
    <text evidence="2">The sequence shown here is derived from an EMBL/GenBank/DDBJ whole genome shotgun (WGS) entry which is preliminary data.</text>
</comment>
<sequence length="263" mass="29730">MMLKIPPLRRSSHSPPTCTTMADSMVILAYRPVFYLICRPAASNGSERRDRESCGRSCLTHRGGFPLSCKALGFRDEMSSPMAHVDGGCPWGSQLCHNVIERHLIGLCQSHCCALFQPQVHSLTQCSLSALVCFVRFSVSFWTLFHLLSRARRSPTRRLMAMDSRVPSPSRMSARRIAEGPGGLHHTMLDVVELAIFRLDRYLKRHRMPVKPWVMDWKRPRSGPEVGLRSRSCPRGDFLGLPAPRDSEGQNMAIANEWRNTSR</sequence>
<reference evidence="2" key="1">
    <citation type="submission" date="2020-06" db="EMBL/GenBank/DDBJ databases">
        <title>WGS assembly of Ceratodon purpureus strain R40.</title>
        <authorList>
            <person name="Carey S.B."/>
            <person name="Jenkins J."/>
            <person name="Shu S."/>
            <person name="Lovell J.T."/>
            <person name="Sreedasyam A."/>
            <person name="Maumus F."/>
            <person name="Tiley G.P."/>
            <person name="Fernandez-Pozo N."/>
            <person name="Barry K."/>
            <person name="Chen C."/>
            <person name="Wang M."/>
            <person name="Lipzen A."/>
            <person name="Daum C."/>
            <person name="Saski C.A."/>
            <person name="Payton A.C."/>
            <person name="Mcbreen J.C."/>
            <person name="Conrad R.E."/>
            <person name="Kollar L.M."/>
            <person name="Olsson S."/>
            <person name="Huttunen S."/>
            <person name="Landis J.B."/>
            <person name="Wickett N.J."/>
            <person name="Johnson M.G."/>
            <person name="Rensing S.A."/>
            <person name="Grimwood J."/>
            <person name="Schmutz J."/>
            <person name="Mcdaniel S.F."/>
        </authorList>
    </citation>
    <scope>NUCLEOTIDE SEQUENCE</scope>
    <source>
        <strain evidence="2">R40</strain>
    </source>
</reference>